<dbReference type="EMBL" id="JADIIN010000034">
    <property type="protein sequence ID" value="MBF4468614.1"/>
    <property type="molecule type" value="Genomic_DNA"/>
</dbReference>
<evidence type="ECO:0000313" key="2">
    <source>
        <dbReference type="Proteomes" id="UP000658733"/>
    </source>
</evidence>
<organism evidence="1 2">
    <name type="scientific">Methanobrevibacter arboriphilus</name>
    <dbReference type="NCBI Taxonomy" id="39441"/>
    <lineage>
        <taxon>Archaea</taxon>
        <taxon>Methanobacteriati</taxon>
        <taxon>Methanobacteriota</taxon>
        <taxon>Methanomada group</taxon>
        <taxon>Methanobacteria</taxon>
        <taxon>Methanobacteriales</taxon>
        <taxon>Methanobacteriaceae</taxon>
        <taxon>Methanobrevibacter</taxon>
    </lineage>
</organism>
<dbReference type="RefSeq" id="WP_278522537.1">
    <property type="nucleotide sequence ID" value="NZ_JADIIN010000034.1"/>
</dbReference>
<dbReference type="Proteomes" id="UP000658733">
    <property type="component" value="Unassembled WGS sequence"/>
</dbReference>
<dbReference type="AlphaFoldDB" id="A0A843AD40"/>
<reference evidence="1" key="1">
    <citation type="submission" date="2020-10" db="EMBL/GenBank/DDBJ databases">
        <title>Dehalococcoides mccartyi of a TCE/Cr reducing biochatode.</title>
        <authorList>
            <person name="Matturro B."/>
        </authorList>
    </citation>
    <scope>NUCLEOTIDE SEQUENCE</scope>
    <source>
        <strain evidence="1">Bin4</strain>
    </source>
</reference>
<protein>
    <submittedName>
        <fullName evidence="1">Uncharacterized protein</fullName>
    </submittedName>
</protein>
<comment type="caution">
    <text evidence="1">The sequence shown here is derived from an EMBL/GenBank/DDBJ whole genome shotgun (WGS) entry which is preliminary data.</text>
</comment>
<gene>
    <name evidence="1" type="ORF">ISP01_04350</name>
</gene>
<sequence length="88" mass="10516">MNIEDYKQKGYGHIFALVSKFRNELISIEKTTKSVPDRIEQIKRNKKPLEIYYAIKYSGDDLTILHYVFARVELLDRYKNDLNNFLDN</sequence>
<proteinExistence type="predicted"/>
<name>A0A843AD40_METAZ</name>
<evidence type="ECO:0000313" key="1">
    <source>
        <dbReference type="EMBL" id="MBF4468614.1"/>
    </source>
</evidence>
<accession>A0A843AD40</accession>